<reference evidence="1" key="1">
    <citation type="submission" date="2021-01" db="EMBL/GenBank/DDBJ databases">
        <authorList>
            <person name="Corre E."/>
            <person name="Pelletier E."/>
            <person name="Niang G."/>
            <person name="Scheremetjew M."/>
            <person name="Finn R."/>
            <person name="Kale V."/>
            <person name="Holt S."/>
            <person name="Cochrane G."/>
            <person name="Meng A."/>
            <person name="Brown T."/>
            <person name="Cohen L."/>
        </authorList>
    </citation>
    <scope>NUCLEOTIDE SEQUENCE</scope>
    <source>
        <strain evidence="1">SoJaBio B1-5/56/2</strain>
    </source>
</reference>
<proteinExistence type="predicted"/>
<dbReference type="EMBL" id="HBKR01021389">
    <property type="protein sequence ID" value="CAE2311086.1"/>
    <property type="molecule type" value="Transcribed_RNA"/>
</dbReference>
<sequence length="101" mass="11915">MLWRLQLLFRKRTFASNIRNMSERYKSILFVTCGTALLLKAFETQRERSQDDDTPVYDGIKRRAYVRTGEDNYALVYPAVYRCASWSDLKKTILEVMNPLP</sequence>
<organism evidence="1">
    <name type="scientific">Paramoeba aestuarina</name>
    <dbReference type="NCBI Taxonomy" id="180227"/>
    <lineage>
        <taxon>Eukaryota</taxon>
        <taxon>Amoebozoa</taxon>
        <taxon>Discosea</taxon>
        <taxon>Flabellinia</taxon>
        <taxon>Dactylopodida</taxon>
        <taxon>Paramoebidae</taxon>
        <taxon>Paramoeba</taxon>
    </lineage>
</organism>
<protein>
    <submittedName>
        <fullName evidence="1">Uncharacterized protein</fullName>
    </submittedName>
</protein>
<accession>A0A6U3AIK9</accession>
<name>A0A6U3AIK9_9EUKA</name>
<dbReference type="AlphaFoldDB" id="A0A6U3AIK9"/>
<dbReference type="EMBL" id="HBKR01021388">
    <property type="protein sequence ID" value="CAE2311083.1"/>
    <property type="molecule type" value="Transcribed_RNA"/>
</dbReference>
<evidence type="ECO:0000313" key="2">
    <source>
        <dbReference type="EMBL" id="CAE2311086.1"/>
    </source>
</evidence>
<evidence type="ECO:0000313" key="1">
    <source>
        <dbReference type="EMBL" id="CAE2311083.1"/>
    </source>
</evidence>
<gene>
    <name evidence="1" type="ORF">NAES01612_LOCUS13901</name>
    <name evidence="2" type="ORF">NAES01612_LOCUS13902</name>
</gene>